<dbReference type="EMBL" id="CZBV01000003">
    <property type="protein sequence ID" value="CUQ83514.1"/>
    <property type="molecule type" value="Genomic_DNA"/>
</dbReference>
<accession>A0A174Z857</accession>
<evidence type="ECO:0008006" key="3">
    <source>
        <dbReference type="Google" id="ProtNLM"/>
    </source>
</evidence>
<evidence type="ECO:0000313" key="2">
    <source>
        <dbReference type="Proteomes" id="UP000095780"/>
    </source>
</evidence>
<name>A0A174Z857_9FIRM</name>
<dbReference type="Proteomes" id="UP000095780">
    <property type="component" value="Unassembled WGS sequence"/>
</dbReference>
<organism evidence="1 2">
    <name type="scientific">Lachnospira eligens</name>
    <dbReference type="NCBI Taxonomy" id="39485"/>
    <lineage>
        <taxon>Bacteria</taxon>
        <taxon>Bacillati</taxon>
        <taxon>Bacillota</taxon>
        <taxon>Clostridia</taxon>
        <taxon>Lachnospirales</taxon>
        <taxon>Lachnospiraceae</taxon>
        <taxon>Lachnospira</taxon>
    </lineage>
</organism>
<sequence length="129" mass="14918">MKYMQEENKGDKIGRVLQLYAKLSDGYVINKAEEAAYYGVTERSITRDIDDIRNFLDEDSERTGIVNNVVYDRMAKGYRLETLNKIRLQNSEVLALCKILLDIRAFTKNEMVSMLDKLITCCVPKVNQK</sequence>
<dbReference type="AlphaFoldDB" id="A0A174Z857"/>
<evidence type="ECO:0000313" key="1">
    <source>
        <dbReference type="EMBL" id="CUQ83514.1"/>
    </source>
</evidence>
<gene>
    <name evidence="1" type="ORF">ERS852492_01210</name>
</gene>
<proteinExistence type="predicted"/>
<reference evidence="1 2" key="1">
    <citation type="submission" date="2015-09" db="EMBL/GenBank/DDBJ databases">
        <authorList>
            <consortium name="Pathogen Informatics"/>
        </authorList>
    </citation>
    <scope>NUCLEOTIDE SEQUENCE [LARGE SCALE GENOMIC DNA]</scope>
    <source>
        <strain evidence="1 2">2789STDY5834878</strain>
    </source>
</reference>
<protein>
    <recommendedName>
        <fullName evidence="3">HTH domain-containing protein</fullName>
    </recommendedName>
</protein>